<feature type="signal peptide" evidence="2">
    <location>
        <begin position="1"/>
        <end position="24"/>
    </location>
</feature>
<dbReference type="GeneID" id="111106764"/>
<keyword evidence="1" id="KW-1133">Transmembrane helix</keyword>
<feature type="transmembrane region" description="Helical" evidence="1">
    <location>
        <begin position="160"/>
        <end position="181"/>
    </location>
</feature>
<dbReference type="AlphaFoldDB" id="A0A8B8B1U2"/>
<evidence type="ECO:0000313" key="6">
    <source>
        <dbReference type="RefSeq" id="XP_022297282.1"/>
    </source>
</evidence>
<feature type="domain" description="EB" evidence="3">
    <location>
        <begin position="93"/>
        <end position="143"/>
    </location>
</feature>
<evidence type="ECO:0000313" key="4">
    <source>
        <dbReference type="Proteomes" id="UP000694844"/>
    </source>
</evidence>
<keyword evidence="4" id="KW-1185">Reference proteome</keyword>
<keyword evidence="1" id="KW-0812">Transmembrane</keyword>
<proteinExistence type="predicted"/>
<evidence type="ECO:0000259" key="3">
    <source>
        <dbReference type="Pfam" id="PF01683"/>
    </source>
</evidence>
<keyword evidence="2" id="KW-0732">Signal</keyword>
<feature type="chain" id="PRO_5044665945" evidence="2">
    <location>
        <begin position="25"/>
        <end position="253"/>
    </location>
</feature>
<dbReference type="RefSeq" id="XP_022297282.1">
    <property type="nucleotide sequence ID" value="XM_022441574.1"/>
</dbReference>
<organism evidence="4 5">
    <name type="scientific">Crassostrea virginica</name>
    <name type="common">Eastern oyster</name>
    <dbReference type="NCBI Taxonomy" id="6565"/>
    <lineage>
        <taxon>Eukaryota</taxon>
        <taxon>Metazoa</taxon>
        <taxon>Spiralia</taxon>
        <taxon>Lophotrochozoa</taxon>
        <taxon>Mollusca</taxon>
        <taxon>Bivalvia</taxon>
        <taxon>Autobranchia</taxon>
        <taxon>Pteriomorphia</taxon>
        <taxon>Ostreida</taxon>
        <taxon>Ostreoidea</taxon>
        <taxon>Ostreidae</taxon>
        <taxon>Crassostrea</taxon>
    </lineage>
</organism>
<protein>
    <submittedName>
        <fullName evidence="5 6">Uncharacterized protein LOC111106764</fullName>
    </submittedName>
</protein>
<evidence type="ECO:0000256" key="1">
    <source>
        <dbReference type="SAM" id="Phobius"/>
    </source>
</evidence>
<name>A0A8B8B1U2_CRAVI</name>
<keyword evidence="1" id="KW-0472">Membrane</keyword>
<evidence type="ECO:0000313" key="5">
    <source>
        <dbReference type="RefSeq" id="XP_022297281.1"/>
    </source>
</evidence>
<dbReference type="Pfam" id="PF01683">
    <property type="entry name" value="EB"/>
    <property type="match status" value="1"/>
</dbReference>
<dbReference type="Proteomes" id="UP000694844">
    <property type="component" value="Chromosome 8"/>
</dbReference>
<dbReference type="KEGG" id="cvn:111106764"/>
<evidence type="ECO:0000256" key="2">
    <source>
        <dbReference type="SAM" id="SignalP"/>
    </source>
</evidence>
<reference evidence="5 6" key="1">
    <citation type="submission" date="2025-04" db="UniProtKB">
        <authorList>
            <consortium name="RefSeq"/>
        </authorList>
    </citation>
    <scope>IDENTIFICATION</scope>
    <source>
        <tissue evidence="5 6">Whole sample</tissue>
    </source>
</reference>
<sequence length="253" mass="28576">MNRQFPECVLALMCFLQCIQQVFSCCYFDEYEQNITSFQQANDKGIFISCKQLELSKERKNLSEPCQIHVQCSGNGNAICGENNTCVCDKGNVRVQDKCVLDRKNLDEPCQIHVQCSGNGNAVCGENNTCVCDKGVVKVQDKCVLDTNIDSLYLENEKELLIVGGGVVYVIIILITIAVAVKIRKRDRNSSDRVATRNTMHSGTDRVAEEGSNLECYHKEDIYSYNHLHEEVSRTSKHDEVYDDTNIYSYLSL</sequence>
<accession>A0A8B8B1U2</accession>
<dbReference type="InterPro" id="IPR006149">
    <property type="entry name" value="EB_dom"/>
</dbReference>
<gene>
    <name evidence="5 6" type="primary">LOC111106764</name>
</gene>
<dbReference type="RefSeq" id="XP_022297281.1">
    <property type="nucleotide sequence ID" value="XM_022441573.1"/>
</dbReference>